<sequence>MVHEPGQTMFLTALVTGVTLSSFATFSPAAIAQVIPDQTLGVERSIVNLGLPSEQGLIDRIDGGAIRGSNLFHSFSELNVNPGQRVYFANPATIHNIISRVTGNNVSNIDGTLGVLGNANLFLINPNGIVFGPNAQLDIRGSFFASTGDRLAFSNGYAFSTTDPTAPPLLAITAPLGLTTWLPNRGTVTNTGNLSVGGDLTLVGQNLNLQGQLQSGQNLNLLAANSLTIRDSATSRFLASAGDSVLLQGNQRLDIAALNNSNSGLFSGGEMVLRSDAAIVTDAYFSVGGNFRTERLDRSPGSVISVDDPVFEVGGDFAIADYTGASLQIFAGGSVTIPGTVTINAAGGPFNDGTVTLSNGTPLTLAGTTQPTLDIRAGTTGFVGTPTPGTPSGANITIGSIINNGGLVFLTNQFAPNSALAGDIQADQIDTSNLTGGGSVIIDSRGKITTSFINTSGSDTTPAGEITLLAKGDILLPFVPTPTFIVADGSRSGPITLISQTAIIQEFAPFGTPGAALSTIQAINYGAEAGGDVTLSAPNLVLGGNIFPVGTLGTGSSGNIRLTADTLTSSLATIATATFGPGDAGELIVKARTVSLDYAFFGSANASDSGKRGGNVTVEADSITGTTGSQIASLALGFGDAGDVTIKAQTISLSGFTPGDLNPIFQNSAIISSAQPGSEGNSGKITITTGKLTLSDGAAVATSSFGVGNAGDILINASELVSIDGAVFVDFAVPPDVQPSGITSELFTGAIGKGGNITINTAVLQATNGGTITALSDGDGDAGSITINATQSVLFDGVASFAAIGQRDRISQATVVTEANSTGNGGTLTVTAPNLTLTNGGQLNAETRGAGKAGNVVLDITQTLAAEGVGSGIFASTTVGSTGDGGSILIKKPEKVTLQNKAAIAVNSQGSGTAGNLSIESSNLVLQNQSTITAETVSNTGGDITLQIDDVIVMRDNSRISTSAGTAGAGGDGGNITINTQFLVAEPTENSDITANAFTGRGGRVDITAEGIFGFFVLSRSQLEAALGTSDPSLLNPAFLPTSDITAISQVNPNLNGEVVIRSPNPDPSRGALPLPPEIVDASRLIARDCSAGGAIAQRLGSLIVTGQGGLPPSPSDQLRGNSLLIGWENLPGVSSKAQPSSNVAQTPQLPVQLVEVQALSQRSDGQVVLVAHDSTGSNQEFWNRPPTCRPTPP</sequence>
<protein>
    <submittedName>
        <fullName evidence="2">Filamentous hemagglutinin N-terminal domain-containing protein</fullName>
    </submittedName>
</protein>
<name>A0A7C3KDP4_9CYAN</name>
<dbReference type="InterPro" id="IPR012334">
    <property type="entry name" value="Pectin_lyas_fold"/>
</dbReference>
<evidence type="ECO:0000313" key="2">
    <source>
        <dbReference type="EMBL" id="HFM98166.1"/>
    </source>
</evidence>
<dbReference type="InterPro" id="IPR008638">
    <property type="entry name" value="FhaB/CdiA-like_TPS"/>
</dbReference>
<feature type="domain" description="Filamentous haemagglutinin FhaB/tRNA nuclease CdiA-like TPS" evidence="1">
    <location>
        <begin position="41"/>
        <end position="154"/>
    </location>
</feature>
<proteinExistence type="predicted"/>
<dbReference type="EMBL" id="DSRU01000155">
    <property type="protein sequence ID" value="HFM98166.1"/>
    <property type="molecule type" value="Genomic_DNA"/>
</dbReference>
<dbReference type="NCBIfam" id="TIGR01901">
    <property type="entry name" value="adhes_NPXG"/>
    <property type="match status" value="1"/>
</dbReference>
<comment type="caution">
    <text evidence="2">The sequence shown here is derived from an EMBL/GenBank/DDBJ whole genome shotgun (WGS) entry which is preliminary data.</text>
</comment>
<dbReference type="Pfam" id="PF05860">
    <property type="entry name" value="TPS"/>
    <property type="match status" value="1"/>
</dbReference>
<reference evidence="2" key="1">
    <citation type="journal article" date="2020" name="mSystems">
        <title>Genome- and Community-Level Interaction Insights into Carbon Utilization and Element Cycling Functions of Hydrothermarchaeota in Hydrothermal Sediment.</title>
        <authorList>
            <person name="Zhou Z."/>
            <person name="Liu Y."/>
            <person name="Xu W."/>
            <person name="Pan J."/>
            <person name="Luo Z.H."/>
            <person name="Li M."/>
        </authorList>
    </citation>
    <scope>NUCLEOTIDE SEQUENCE [LARGE SCALE GENOMIC DNA]</scope>
    <source>
        <strain evidence="2">SpSt-418</strain>
    </source>
</reference>
<dbReference type="AlphaFoldDB" id="A0A7C3KDP4"/>
<dbReference type="SUPFAM" id="SSF51126">
    <property type="entry name" value="Pectin lyase-like"/>
    <property type="match status" value="3"/>
</dbReference>
<accession>A0A7C3KDP4</accession>
<dbReference type="Gene3D" id="2.160.20.10">
    <property type="entry name" value="Single-stranded right-handed beta-helix, Pectin lyase-like"/>
    <property type="match status" value="3"/>
</dbReference>
<organism evidence="2">
    <name type="scientific">Oscillatoriales cyanobacterium SpSt-418</name>
    <dbReference type="NCBI Taxonomy" id="2282169"/>
    <lineage>
        <taxon>Bacteria</taxon>
        <taxon>Bacillati</taxon>
        <taxon>Cyanobacteriota</taxon>
        <taxon>Cyanophyceae</taxon>
        <taxon>Oscillatoriophycideae</taxon>
        <taxon>Oscillatoriales</taxon>
    </lineage>
</organism>
<evidence type="ECO:0000259" key="1">
    <source>
        <dbReference type="SMART" id="SM00912"/>
    </source>
</evidence>
<dbReference type="InterPro" id="IPR011050">
    <property type="entry name" value="Pectin_lyase_fold/virulence"/>
</dbReference>
<dbReference type="SMART" id="SM00912">
    <property type="entry name" value="Haemagg_act"/>
    <property type="match status" value="1"/>
</dbReference>
<gene>
    <name evidence="2" type="ORF">ENR64_10505</name>
</gene>